<comment type="cofactor">
    <cofactor evidence="1">
        <name>[4Fe-4S] cluster</name>
        <dbReference type="ChEBI" id="CHEBI:49883"/>
    </cofactor>
</comment>
<evidence type="ECO:0000256" key="5">
    <source>
        <dbReference type="ARBA" id="ARBA00022763"/>
    </source>
</evidence>
<evidence type="ECO:0000256" key="11">
    <source>
        <dbReference type="ARBA" id="ARBA00023295"/>
    </source>
</evidence>
<dbReference type="InterPro" id="IPR004035">
    <property type="entry name" value="Endouclease-III_FeS-bd_BS"/>
</dbReference>
<evidence type="ECO:0000256" key="9">
    <source>
        <dbReference type="ARBA" id="ARBA00023204"/>
    </source>
</evidence>
<dbReference type="InterPro" id="IPR003265">
    <property type="entry name" value="HhH-GPD_domain"/>
</dbReference>
<name>A0A1I7TWS4_9PELO</name>
<evidence type="ECO:0000256" key="12">
    <source>
        <dbReference type="ARBA" id="ARBA00044632"/>
    </source>
</evidence>
<evidence type="ECO:0000256" key="7">
    <source>
        <dbReference type="ARBA" id="ARBA00023004"/>
    </source>
</evidence>
<comment type="caution">
    <text evidence="13">Lacks conserved residue(s) required for the propagation of feature annotation.</text>
</comment>
<dbReference type="Pfam" id="PF00633">
    <property type="entry name" value="HHH"/>
    <property type="match status" value="1"/>
</dbReference>
<evidence type="ECO:0000256" key="13">
    <source>
        <dbReference type="HAMAP-Rule" id="MF_03183"/>
    </source>
</evidence>
<dbReference type="PROSITE" id="PS00764">
    <property type="entry name" value="ENDONUCLEASE_III_1"/>
    <property type="match status" value="1"/>
</dbReference>
<dbReference type="FunFam" id="1.10.340.30:FF:000005">
    <property type="entry name" value="Endonuclease III-like protein 1"/>
    <property type="match status" value="1"/>
</dbReference>
<dbReference type="InterPro" id="IPR011257">
    <property type="entry name" value="DNA_glycosylase"/>
</dbReference>
<keyword evidence="10 13" id="KW-0456">Lyase</keyword>
<dbReference type="InterPro" id="IPR000445">
    <property type="entry name" value="HhH_motif"/>
</dbReference>
<keyword evidence="11 13" id="KW-0326">Glycosidase</keyword>
<dbReference type="Gene3D" id="1.10.1670.10">
    <property type="entry name" value="Helix-hairpin-Helix base-excision DNA repair enzymes (C-terminal)"/>
    <property type="match status" value="1"/>
</dbReference>
<organism evidence="16 17">
    <name type="scientific">Caenorhabditis tropicalis</name>
    <dbReference type="NCBI Taxonomy" id="1561998"/>
    <lineage>
        <taxon>Eukaryota</taxon>
        <taxon>Metazoa</taxon>
        <taxon>Ecdysozoa</taxon>
        <taxon>Nematoda</taxon>
        <taxon>Chromadorea</taxon>
        <taxon>Rhabditida</taxon>
        <taxon>Rhabditina</taxon>
        <taxon>Rhabditomorpha</taxon>
        <taxon>Rhabditoidea</taxon>
        <taxon>Rhabditidae</taxon>
        <taxon>Peloderinae</taxon>
        <taxon>Caenorhabditis</taxon>
    </lineage>
</organism>
<evidence type="ECO:0000256" key="2">
    <source>
        <dbReference type="ARBA" id="ARBA00008343"/>
    </source>
</evidence>
<reference evidence="17" key="1">
    <citation type="submission" date="2016-11" db="UniProtKB">
        <authorList>
            <consortium name="WormBaseParasite"/>
        </authorList>
    </citation>
    <scope>IDENTIFICATION</scope>
</reference>
<keyword evidence="16" id="KW-1185">Reference proteome</keyword>
<dbReference type="eggNOG" id="KOG1921">
    <property type="taxonomic scope" value="Eukaryota"/>
</dbReference>
<keyword evidence="4" id="KW-0479">Metal-binding</keyword>
<comment type="similarity">
    <text evidence="2 13">Belongs to the Nth/MutY family.</text>
</comment>
<dbReference type="GO" id="GO:0000703">
    <property type="term" value="F:oxidized pyrimidine nucleobase lesion DNA N-glycosylase activity"/>
    <property type="evidence" value="ECO:0007669"/>
    <property type="project" value="UniProtKB-UniRule"/>
</dbReference>
<feature type="compositionally biased region" description="Basic and acidic residues" evidence="14">
    <location>
        <begin position="241"/>
        <end position="255"/>
    </location>
</feature>
<evidence type="ECO:0000256" key="14">
    <source>
        <dbReference type="SAM" id="MobiDB-lite"/>
    </source>
</evidence>
<dbReference type="GO" id="GO:0140078">
    <property type="term" value="F:class I DNA-(apurinic or apyrimidinic site) endonuclease activity"/>
    <property type="evidence" value="ECO:0007669"/>
    <property type="project" value="UniProtKB-EC"/>
</dbReference>
<sequence length="302" mass="34262">MKRAILMTSSRDLEDTVVGGGWRRDVEWIRRMREGMVAPVDTMGCHKLADPLAEPKVHRFQVLVALMLSSQTRDEVNAAAMKRLKDHGLSIEKILEFKVTDLEQVLCPVGFYKRKANYLQQAAQILKNQYSGDIPDTLDGLCSLPGVGPKMANLVMQIAWDKCEGIAVDTHVHRISNRLGWIKTNTPEKTQKALEILLPKEEWQPINHLLVGFGQMLCQPVRPKCSTCLCRFTCPSSTAKKEEEAGSSEMKKEVKEEVEETNETMEVKIRSKKTKKEVKTMSEAAEAGPSEIKKRSRKRWKR</sequence>
<evidence type="ECO:0000313" key="16">
    <source>
        <dbReference type="Proteomes" id="UP000095282"/>
    </source>
</evidence>
<dbReference type="Proteomes" id="UP000095282">
    <property type="component" value="Unplaced"/>
</dbReference>
<dbReference type="GO" id="GO:0003677">
    <property type="term" value="F:DNA binding"/>
    <property type="evidence" value="ECO:0007669"/>
    <property type="project" value="UniProtKB-UniRule"/>
</dbReference>
<feature type="region of interest" description="Disordered" evidence="14">
    <location>
        <begin position="241"/>
        <end position="302"/>
    </location>
</feature>
<keyword evidence="13" id="KW-0539">Nucleus</keyword>
<evidence type="ECO:0000313" key="17">
    <source>
        <dbReference type="WBParaSite" id="Csp11.Scaffold629.g12567.t1"/>
    </source>
</evidence>
<dbReference type="GO" id="GO:0006289">
    <property type="term" value="P:nucleotide-excision repair"/>
    <property type="evidence" value="ECO:0007669"/>
    <property type="project" value="TreeGrafter"/>
</dbReference>
<evidence type="ECO:0000256" key="4">
    <source>
        <dbReference type="ARBA" id="ARBA00022723"/>
    </source>
</evidence>
<dbReference type="GO" id="GO:0006285">
    <property type="term" value="P:base-excision repair, AP site formation"/>
    <property type="evidence" value="ECO:0007669"/>
    <property type="project" value="UniProtKB-UniRule"/>
</dbReference>
<dbReference type="PANTHER" id="PTHR43286">
    <property type="entry name" value="ENDONUCLEASE III-LIKE PROTEIN 1"/>
    <property type="match status" value="1"/>
</dbReference>
<dbReference type="EC" id="3.2.2.-" evidence="13"/>
<keyword evidence="6 13" id="KW-0378">Hydrolase</keyword>
<dbReference type="SMART" id="SM00478">
    <property type="entry name" value="ENDO3c"/>
    <property type="match status" value="1"/>
</dbReference>
<dbReference type="HAMAP" id="MF_03183">
    <property type="entry name" value="Endonuclease_III_Nth"/>
    <property type="match status" value="1"/>
</dbReference>
<protein>
    <recommendedName>
        <fullName evidence="13">Endonuclease III homolog</fullName>
        <ecNumber evidence="13">3.2.2.-</ecNumber>
        <ecNumber evidence="13">4.2.99.18</ecNumber>
    </recommendedName>
    <alternativeName>
        <fullName evidence="13">Bifunctional DNA N-glycosylase/DNA-(apurinic or apyrimidinic site) lyase</fullName>
        <shortName evidence="13">DNA glycosylase/AP lyase</shortName>
    </alternativeName>
</protein>
<evidence type="ECO:0000259" key="15">
    <source>
        <dbReference type="SMART" id="SM00478"/>
    </source>
</evidence>
<dbReference type="InterPro" id="IPR030841">
    <property type="entry name" value="NTH1"/>
</dbReference>
<dbReference type="GO" id="GO:0005634">
    <property type="term" value="C:nucleus"/>
    <property type="evidence" value="ECO:0007669"/>
    <property type="project" value="UniProtKB-SubCell"/>
</dbReference>
<dbReference type="InterPro" id="IPR023170">
    <property type="entry name" value="HhH_base_excis_C"/>
</dbReference>
<dbReference type="EC" id="4.2.99.18" evidence="13"/>
<evidence type="ECO:0000256" key="3">
    <source>
        <dbReference type="ARBA" id="ARBA00022485"/>
    </source>
</evidence>
<dbReference type="PANTHER" id="PTHR43286:SF1">
    <property type="entry name" value="ENDONUCLEASE III-LIKE PROTEIN 1"/>
    <property type="match status" value="1"/>
</dbReference>
<keyword evidence="13" id="KW-0496">Mitochondrion</keyword>
<comment type="subcellular location">
    <subcellularLocation>
        <location evidence="13">Nucleus</location>
    </subcellularLocation>
    <subcellularLocation>
        <location evidence="13">Mitochondrion</location>
    </subcellularLocation>
</comment>
<keyword evidence="3" id="KW-0004">4Fe-4S</keyword>
<dbReference type="GO" id="GO:0005739">
    <property type="term" value="C:mitochondrion"/>
    <property type="evidence" value="ECO:0007669"/>
    <property type="project" value="UniProtKB-SubCell"/>
</dbReference>
<dbReference type="GO" id="GO:0051539">
    <property type="term" value="F:4 iron, 4 sulfur cluster binding"/>
    <property type="evidence" value="ECO:0007669"/>
    <property type="project" value="UniProtKB-KW"/>
</dbReference>
<comment type="catalytic activity">
    <reaction evidence="12 13">
        <text>2'-deoxyribonucleotide-(2'-deoxyribose 5'-phosphate)-2'-deoxyribonucleotide-DNA = a 3'-end 2'-deoxyribonucleotide-(2,3-dehydro-2,3-deoxyribose 5'-phosphate)-DNA + a 5'-end 5'-phospho-2'-deoxyribonucleoside-DNA + H(+)</text>
        <dbReference type="Rhea" id="RHEA:66592"/>
        <dbReference type="Rhea" id="RHEA-COMP:13180"/>
        <dbReference type="Rhea" id="RHEA-COMP:16897"/>
        <dbReference type="Rhea" id="RHEA-COMP:17067"/>
        <dbReference type="ChEBI" id="CHEBI:15378"/>
        <dbReference type="ChEBI" id="CHEBI:136412"/>
        <dbReference type="ChEBI" id="CHEBI:157695"/>
        <dbReference type="ChEBI" id="CHEBI:167181"/>
        <dbReference type="EC" id="4.2.99.18"/>
    </reaction>
</comment>
<proteinExistence type="inferred from homology"/>
<gene>
    <name evidence="13" type="primary">nth-1</name>
</gene>
<dbReference type="WBParaSite" id="Csp11.Scaffold629.g12567.t1">
    <property type="protein sequence ID" value="Csp11.Scaffold629.g12567.t1"/>
    <property type="gene ID" value="Csp11.Scaffold629.g12567"/>
</dbReference>
<keyword evidence="5 13" id="KW-0227">DNA damage</keyword>
<feature type="domain" description="HhH-GPD" evidence="15">
    <location>
        <begin position="68"/>
        <end position="216"/>
    </location>
</feature>
<accession>A0A1I7TWS4</accession>
<evidence type="ECO:0000256" key="10">
    <source>
        <dbReference type="ARBA" id="ARBA00023239"/>
    </source>
</evidence>
<keyword evidence="7" id="KW-0408">Iron</keyword>
<evidence type="ECO:0000256" key="8">
    <source>
        <dbReference type="ARBA" id="ARBA00023014"/>
    </source>
</evidence>
<keyword evidence="8" id="KW-0411">Iron-sulfur</keyword>
<dbReference type="Pfam" id="PF00730">
    <property type="entry name" value="HhH-GPD"/>
    <property type="match status" value="1"/>
</dbReference>
<comment type="function">
    <text evidence="13">Bifunctional DNA N-glycosylase with associated apurinic/apyrimidinic (AP) lyase function that catalyzes the first step in base excision repair (BER), the primary repair pathway for the repair of oxidative DNA damage. The DNA N-glycosylase activity releases the damaged DNA base from DNA by cleaving the N-glycosidic bond, leaving an AP site. The AP lyase activity cleaves the phosphodiester bond 3' to the AP site by a beta-elimination. Primarily recognizes and repairs oxidative base damage of pyrimidines.</text>
</comment>
<dbReference type="STRING" id="1561998.A0A1I7TWS4"/>
<dbReference type="CDD" id="cd00056">
    <property type="entry name" value="ENDO3c"/>
    <property type="match status" value="1"/>
</dbReference>
<dbReference type="Gene3D" id="1.10.340.30">
    <property type="entry name" value="Hypothetical protein, domain 2"/>
    <property type="match status" value="1"/>
</dbReference>
<dbReference type="PROSITE" id="PS01155">
    <property type="entry name" value="ENDONUCLEASE_III_2"/>
    <property type="match status" value="1"/>
</dbReference>
<evidence type="ECO:0000256" key="1">
    <source>
        <dbReference type="ARBA" id="ARBA00001966"/>
    </source>
</evidence>
<dbReference type="InterPro" id="IPR004036">
    <property type="entry name" value="Endonuclease-III-like_CS2"/>
</dbReference>
<dbReference type="SUPFAM" id="SSF48150">
    <property type="entry name" value="DNA-glycosylase"/>
    <property type="match status" value="1"/>
</dbReference>
<dbReference type="GO" id="GO:0046872">
    <property type="term" value="F:metal ion binding"/>
    <property type="evidence" value="ECO:0007669"/>
    <property type="project" value="UniProtKB-KW"/>
</dbReference>
<dbReference type="AlphaFoldDB" id="A0A1I7TWS4"/>
<evidence type="ECO:0000256" key="6">
    <source>
        <dbReference type="ARBA" id="ARBA00022801"/>
    </source>
</evidence>
<keyword evidence="9 13" id="KW-0234">DNA repair</keyword>